<dbReference type="Proteomes" id="UP000551501">
    <property type="component" value="Unassembled WGS sequence"/>
</dbReference>
<dbReference type="EMBL" id="JACIFP010000001">
    <property type="protein sequence ID" value="MBB4133833.1"/>
    <property type="molecule type" value="Genomic_DNA"/>
</dbReference>
<gene>
    <name evidence="5" type="ORF">BKA16_000385</name>
</gene>
<evidence type="ECO:0000313" key="5">
    <source>
        <dbReference type="EMBL" id="MBB4133833.1"/>
    </source>
</evidence>
<dbReference type="RefSeq" id="WP_183368973.1">
    <property type="nucleotide sequence ID" value="NZ_BAABHL010000045.1"/>
</dbReference>
<feature type="domain" description="HTH gntR-type" evidence="4">
    <location>
        <begin position="20"/>
        <end position="90"/>
    </location>
</feature>
<evidence type="ECO:0000256" key="3">
    <source>
        <dbReference type="ARBA" id="ARBA00023163"/>
    </source>
</evidence>
<accession>A0A840EU70</accession>
<name>A0A840EU70_9ACTN</name>
<dbReference type="InterPro" id="IPR036390">
    <property type="entry name" value="WH_DNA-bd_sf"/>
</dbReference>
<dbReference type="AlphaFoldDB" id="A0A840EU70"/>
<evidence type="ECO:0000313" key="6">
    <source>
        <dbReference type="Proteomes" id="UP000551501"/>
    </source>
</evidence>
<dbReference type="SUPFAM" id="SSF46785">
    <property type="entry name" value="Winged helix' DNA-binding domain"/>
    <property type="match status" value="1"/>
</dbReference>
<dbReference type="SUPFAM" id="SSF48008">
    <property type="entry name" value="GntR ligand-binding domain-like"/>
    <property type="match status" value="1"/>
</dbReference>
<dbReference type="Gene3D" id="1.10.10.10">
    <property type="entry name" value="Winged helix-like DNA-binding domain superfamily/Winged helix DNA-binding domain"/>
    <property type="match status" value="1"/>
</dbReference>
<keyword evidence="6" id="KW-1185">Reference proteome</keyword>
<dbReference type="InterPro" id="IPR011711">
    <property type="entry name" value="GntR_C"/>
</dbReference>
<dbReference type="GO" id="GO:0003700">
    <property type="term" value="F:DNA-binding transcription factor activity"/>
    <property type="evidence" value="ECO:0007669"/>
    <property type="project" value="InterPro"/>
</dbReference>
<dbReference type="SMART" id="SM00895">
    <property type="entry name" value="FCD"/>
    <property type="match status" value="1"/>
</dbReference>
<evidence type="ECO:0000259" key="4">
    <source>
        <dbReference type="PROSITE" id="PS50949"/>
    </source>
</evidence>
<organism evidence="5 6">
    <name type="scientific">Gordonia humi</name>
    <dbReference type="NCBI Taxonomy" id="686429"/>
    <lineage>
        <taxon>Bacteria</taxon>
        <taxon>Bacillati</taxon>
        <taxon>Actinomycetota</taxon>
        <taxon>Actinomycetes</taxon>
        <taxon>Mycobacteriales</taxon>
        <taxon>Gordoniaceae</taxon>
        <taxon>Gordonia</taxon>
    </lineage>
</organism>
<keyword evidence="1" id="KW-0805">Transcription regulation</keyword>
<keyword evidence="3" id="KW-0804">Transcription</keyword>
<dbReference type="Gene3D" id="1.20.120.530">
    <property type="entry name" value="GntR ligand-binding domain-like"/>
    <property type="match status" value="1"/>
</dbReference>
<dbReference type="InterPro" id="IPR008920">
    <property type="entry name" value="TF_FadR/GntR_C"/>
</dbReference>
<protein>
    <submittedName>
        <fullName evidence="5">DNA-binding FadR family transcriptional regulator</fullName>
    </submittedName>
</protein>
<dbReference type="InterPro" id="IPR000524">
    <property type="entry name" value="Tscrpt_reg_HTH_GntR"/>
</dbReference>
<dbReference type="PANTHER" id="PTHR43537:SF24">
    <property type="entry name" value="GLUCONATE OPERON TRANSCRIPTIONAL REPRESSOR"/>
    <property type="match status" value="1"/>
</dbReference>
<dbReference type="InterPro" id="IPR036388">
    <property type="entry name" value="WH-like_DNA-bd_sf"/>
</dbReference>
<dbReference type="PANTHER" id="PTHR43537">
    <property type="entry name" value="TRANSCRIPTIONAL REGULATOR, GNTR FAMILY"/>
    <property type="match status" value="1"/>
</dbReference>
<dbReference type="PROSITE" id="PS50949">
    <property type="entry name" value="HTH_GNTR"/>
    <property type="match status" value="1"/>
</dbReference>
<evidence type="ECO:0000256" key="2">
    <source>
        <dbReference type="ARBA" id="ARBA00023125"/>
    </source>
</evidence>
<dbReference type="GO" id="GO:0003677">
    <property type="term" value="F:DNA binding"/>
    <property type="evidence" value="ECO:0007669"/>
    <property type="project" value="UniProtKB-KW"/>
</dbReference>
<keyword evidence="2 5" id="KW-0238">DNA-binding</keyword>
<dbReference type="Pfam" id="PF00392">
    <property type="entry name" value="GntR"/>
    <property type="match status" value="1"/>
</dbReference>
<comment type="caution">
    <text evidence="5">The sequence shown here is derived from an EMBL/GenBank/DDBJ whole genome shotgun (WGS) entry which is preliminary data.</text>
</comment>
<dbReference type="CDD" id="cd07377">
    <property type="entry name" value="WHTH_GntR"/>
    <property type="match status" value="1"/>
</dbReference>
<proteinExistence type="predicted"/>
<dbReference type="SMART" id="SM00345">
    <property type="entry name" value="HTH_GNTR"/>
    <property type="match status" value="1"/>
</dbReference>
<reference evidence="5 6" key="1">
    <citation type="submission" date="2020-08" db="EMBL/GenBank/DDBJ databases">
        <title>Sequencing the genomes of 1000 actinobacteria strains.</title>
        <authorList>
            <person name="Klenk H.-P."/>
        </authorList>
    </citation>
    <scope>NUCLEOTIDE SEQUENCE [LARGE SCALE GENOMIC DNA]</scope>
    <source>
        <strain evidence="5 6">DSM 45298</strain>
    </source>
</reference>
<evidence type="ECO:0000256" key="1">
    <source>
        <dbReference type="ARBA" id="ARBA00023015"/>
    </source>
</evidence>
<dbReference type="PRINTS" id="PR00035">
    <property type="entry name" value="HTHGNTR"/>
</dbReference>
<dbReference type="Pfam" id="PF07729">
    <property type="entry name" value="FCD"/>
    <property type="match status" value="1"/>
</dbReference>
<sequence length="270" mass="30068">MAKLDAAPPIGRVGEVMRAPKTAELIAGHLRRQIVRGDLAPGQTLPAEAELMEQFSVSRPTLREAFRILEAETLIGVRRGARGGAQVLEPDPMVAARHVGLLLQLQNTTIQDVYEARMITEPVCAGMLAAASTDDDVAALRAVITDVRTLVDGWVEATPDMHRWSEMTYRFHEVILQRCGNKTLAVQGAVLADIVGTHLQQTISQGMTSPDHEQKDRFQRTVRSYVRLANLVEKHDSTGAEKHWRRHMEVAAQYLFMFDAENKPLVDLFN</sequence>